<dbReference type="AlphaFoldDB" id="S7VEJ3"/>
<evidence type="ECO:0000313" key="1">
    <source>
        <dbReference type="EMBL" id="EPR42858.1"/>
    </source>
</evidence>
<comment type="caution">
    <text evidence="1">The sequence shown here is derived from an EMBL/GenBank/DDBJ whole genome shotgun (WGS) entry which is preliminary data.</text>
</comment>
<dbReference type="RefSeq" id="WP_020875893.1">
    <property type="nucleotide sequence ID" value="NZ_ATHJ01000063.1"/>
</dbReference>
<accession>S7VEJ3</accession>
<organism evidence="1 2">
    <name type="scientific">Desulfococcus multivorans DSM 2059</name>
    <dbReference type="NCBI Taxonomy" id="1121405"/>
    <lineage>
        <taxon>Bacteria</taxon>
        <taxon>Pseudomonadati</taxon>
        <taxon>Thermodesulfobacteriota</taxon>
        <taxon>Desulfobacteria</taxon>
        <taxon>Desulfobacterales</taxon>
        <taxon>Desulfococcaceae</taxon>
        <taxon>Desulfococcus</taxon>
    </lineage>
</organism>
<dbReference type="Proteomes" id="UP000014977">
    <property type="component" value="Unassembled WGS sequence"/>
</dbReference>
<name>S7VEJ3_DESML</name>
<sequence>MRAFKMTGYNSDNVKRVRYRFAKDFKDAEQRFTKEFWYLHIESITECPASEASINGVHN</sequence>
<dbReference type="EMBL" id="ATHJ01000063">
    <property type="protein sequence ID" value="EPR42858.1"/>
    <property type="molecule type" value="Genomic_DNA"/>
</dbReference>
<protein>
    <submittedName>
        <fullName evidence="1">Uncharacterized protein</fullName>
    </submittedName>
</protein>
<evidence type="ECO:0000313" key="2">
    <source>
        <dbReference type="Proteomes" id="UP000014977"/>
    </source>
</evidence>
<reference evidence="1 2" key="1">
    <citation type="journal article" date="2013" name="Genome Announc.">
        <title>Draft genome sequences for three mercury-methylating, sulfate-reducing bacteria.</title>
        <authorList>
            <person name="Brown S.D."/>
            <person name="Hurt R.A.Jr."/>
            <person name="Gilmour C.C."/>
            <person name="Elias D.A."/>
        </authorList>
    </citation>
    <scope>NUCLEOTIDE SEQUENCE [LARGE SCALE GENOMIC DNA]</scope>
    <source>
        <strain evidence="1 2">DSM 2059</strain>
    </source>
</reference>
<keyword evidence="2" id="KW-1185">Reference proteome</keyword>
<proteinExistence type="predicted"/>
<gene>
    <name evidence="1" type="ORF">dsmv_1509</name>
</gene>